<evidence type="ECO:0008006" key="5">
    <source>
        <dbReference type="Google" id="ProtNLM"/>
    </source>
</evidence>
<sequence>MPPIVNQLLAYFSVNILLQSTICEKSNNAVSFDCQKVESVKHALFLCEGRLELLECRGWLAKSLPQWAEAIHNVGPWKATTLPPVIDLQSRDGLSGSEDGTHTESSSCSFAGGDLPPLEGELVSGGGLVA</sequence>
<gene>
    <name evidence="3" type="ORF">R3P38DRAFT_2803908</name>
</gene>
<evidence type="ECO:0000256" key="2">
    <source>
        <dbReference type="SAM" id="SignalP"/>
    </source>
</evidence>
<proteinExistence type="predicted"/>
<dbReference type="AlphaFoldDB" id="A0AAV9ZR31"/>
<feature type="chain" id="PRO_5043418234" description="Secreted protein" evidence="2">
    <location>
        <begin position="24"/>
        <end position="130"/>
    </location>
</feature>
<keyword evidence="2" id="KW-0732">Signal</keyword>
<evidence type="ECO:0000313" key="3">
    <source>
        <dbReference type="EMBL" id="KAK6988964.1"/>
    </source>
</evidence>
<evidence type="ECO:0000313" key="4">
    <source>
        <dbReference type="Proteomes" id="UP001362999"/>
    </source>
</evidence>
<feature type="signal peptide" evidence="2">
    <location>
        <begin position="1"/>
        <end position="23"/>
    </location>
</feature>
<dbReference type="Proteomes" id="UP001362999">
    <property type="component" value="Unassembled WGS sequence"/>
</dbReference>
<feature type="region of interest" description="Disordered" evidence="1">
    <location>
        <begin position="90"/>
        <end position="130"/>
    </location>
</feature>
<comment type="caution">
    <text evidence="3">The sequence shown here is derived from an EMBL/GenBank/DDBJ whole genome shotgun (WGS) entry which is preliminary data.</text>
</comment>
<dbReference type="EMBL" id="JAWWNJ010000118">
    <property type="protein sequence ID" value="KAK6988964.1"/>
    <property type="molecule type" value="Genomic_DNA"/>
</dbReference>
<name>A0AAV9ZR31_9AGAR</name>
<protein>
    <recommendedName>
        <fullName evidence="5">Secreted protein</fullName>
    </recommendedName>
</protein>
<reference evidence="3 4" key="1">
    <citation type="journal article" date="2024" name="J Genomics">
        <title>Draft genome sequencing and assembly of Favolaschia claudopus CIRM-BRFM 2984 isolated from oak limbs.</title>
        <authorList>
            <person name="Navarro D."/>
            <person name="Drula E."/>
            <person name="Chaduli D."/>
            <person name="Cazenave R."/>
            <person name="Ahrendt S."/>
            <person name="Wang J."/>
            <person name="Lipzen A."/>
            <person name="Daum C."/>
            <person name="Barry K."/>
            <person name="Grigoriev I.V."/>
            <person name="Favel A."/>
            <person name="Rosso M.N."/>
            <person name="Martin F."/>
        </authorList>
    </citation>
    <scope>NUCLEOTIDE SEQUENCE [LARGE SCALE GENOMIC DNA]</scope>
    <source>
        <strain evidence="3 4">CIRM-BRFM 2984</strain>
    </source>
</reference>
<organism evidence="3 4">
    <name type="scientific">Favolaschia claudopus</name>
    <dbReference type="NCBI Taxonomy" id="2862362"/>
    <lineage>
        <taxon>Eukaryota</taxon>
        <taxon>Fungi</taxon>
        <taxon>Dikarya</taxon>
        <taxon>Basidiomycota</taxon>
        <taxon>Agaricomycotina</taxon>
        <taxon>Agaricomycetes</taxon>
        <taxon>Agaricomycetidae</taxon>
        <taxon>Agaricales</taxon>
        <taxon>Marasmiineae</taxon>
        <taxon>Mycenaceae</taxon>
        <taxon>Favolaschia</taxon>
    </lineage>
</organism>
<evidence type="ECO:0000256" key="1">
    <source>
        <dbReference type="SAM" id="MobiDB-lite"/>
    </source>
</evidence>
<keyword evidence="4" id="KW-1185">Reference proteome</keyword>
<accession>A0AAV9ZR31</accession>